<keyword evidence="1" id="KW-0472">Membrane</keyword>
<feature type="transmembrane region" description="Helical" evidence="1">
    <location>
        <begin position="107"/>
        <end position="126"/>
    </location>
</feature>
<organism evidence="3 4">
    <name type="scientific">Plakobranchus ocellatus</name>
    <dbReference type="NCBI Taxonomy" id="259542"/>
    <lineage>
        <taxon>Eukaryota</taxon>
        <taxon>Metazoa</taxon>
        <taxon>Spiralia</taxon>
        <taxon>Lophotrochozoa</taxon>
        <taxon>Mollusca</taxon>
        <taxon>Gastropoda</taxon>
        <taxon>Heterobranchia</taxon>
        <taxon>Euthyneura</taxon>
        <taxon>Panpulmonata</taxon>
        <taxon>Sacoglossa</taxon>
        <taxon>Placobranchoidea</taxon>
        <taxon>Plakobranchidae</taxon>
        <taxon>Plakobranchus</taxon>
    </lineage>
</organism>
<evidence type="ECO:0000313" key="4">
    <source>
        <dbReference type="Proteomes" id="UP000735302"/>
    </source>
</evidence>
<name>A0AAV3Y143_9GAST</name>
<protein>
    <submittedName>
        <fullName evidence="3">PiggyBac transposable element-derived protein 4</fullName>
    </submittedName>
</protein>
<reference evidence="3 4" key="1">
    <citation type="journal article" date="2021" name="Elife">
        <title>Chloroplast acquisition without the gene transfer in kleptoplastic sea slugs, Plakobranchus ocellatus.</title>
        <authorList>
            <person name="Maeda T."/>
            <person name="Takahashi S."/>
            <person name="Yoshida T."/>
            <person name="Shimamura S."/>
            <person name="Takaki Y."/>
            <person name="Nagai Y."/>
            <person name="Toyoda A."/>
            <person name="Suzuki Y."/>
            <person name="Arimoto A."/>
            <person name="Ishii H."/>
            <person name="Satoh N."/>
            <person name="Nishiyama T."/>
            <person name="Hasebe M."/>
            <person name="Maruyama T."/>
            <person name="Minagawa J."/>
            <person name="Obokata J."/>
            <person name="Shigenobu S."/>
        </authorList>
    </citation>
    <scope>NUCLEOTIDE SEQUENCE [LARGE SCALE GENOMIC DNA]</scope>
</reference>
<dbReference type="EMBL" id="BLXT01000403">
    <property type="protein sequence ID" value="GFN76619.1"/>
    <property type="molecule type" value="Genomic_DNA"/>
</dbReference>
<keyword evidence="1" id="KW-0812">Transmembrane</keyword>
<dbReference type="InterPro" id="IPR029526">
    <property type="entry name" value="PGBD"/>
</dbReference>
<dbReference type="Proteomes" id="UP000735302">
    <property type="component" value="Unassembled WGS sequence"/>
</dbReference>
<accession>A0AAV3Y143</accession>
<gene>
    <name evidence="3" type="ORF">PoB_000312500</name>
</gene>
<dbReference type="PANTHER" id="PTHR46599:SF6">
    <property type="entry name" value="DUAL SPECIFICITY PHOSPHATASE 26"/>
    <property type="match status" value="1"/>
</dbReference>
<comment type="caution">
    <text evidence="3">The sequence shown here is derived from an EMBL/GenBank/DDBJ whole genome shotgun (WGS) entry which is preliminary data.</text>
</comment>
<dbReference type="PANTHER" id="PTHR46599">
    <property type="entry name" value="PIGGYBAC TRANSPOSABLE ELEMENT-DERIVED PROTEIN 4"/>
    <property type="match status" value="1"/>
</dbReference>
<sequence length="261" mass="30039">MSVVGTLRHNKRFIPAEFQDPKLTEKGQPKFCFQKDAMLVSYKSGANKNVILLSSMHSNSTIVVNKHEKELPEVVSYYNSTKGGVDTMDLMAHTVSSKRQTKRWPMLMFYNIIDVGSIAALVVYSTKYPVEKFSKTDNRREFQLNVSKDLILPQIERRRQTDCQSNLLLPWTFFSALTRCRYQHPPNLLLSMPLHRLLPNESDVPDAPENWTKKHLFIAPNAMFLFAKNTQLSFVLSVESNSILVLFNLKVLKLFVSVYFS</sequence>
<evidence type="ECO:0000259" key="2">
    <source>
        <dbReference type="Pfam" id="PF13843"/>
    </source>
</evidence>
<keyword evidence="4" id="KW-1185">Reference proteome</keyword>
<feature type="domain" description="PiggyBac transposable element-derived protein" evidence="2">
    <location>
        <begin position="3"/>
        <end position="115"/>
    </location>
</feature>
<dbReference type="AlphaFoldDB" id="A0AAV3Y143"/>
<proteinExistence type="predicted"/>
<dbReference type="Pfam" id="PF13843">
    <property type="entry name" value="DDE_Tnp_1_7"/>
    <property type="match status" value="1"/>
</dbReference>
<evidence type="ECO:0000256" key="1">
    <source>
        <dbReference type="SAM" id="Phobius"/>
    </source>
</evidence>
<keyword evidence="1" id="KW-1133">Transmembrane helix</keyword>
<evidence type="ECO:0000313" key="3">
    <source>
        <dbReference type="EMBL" id="GFN76619.1"/>
    </source>
</evidence>